<dbReference type="PANTHER" id="PTHR10629:SF52">
    <property type="entry name" value="DNA (CYTOSINE-5)-METHYLTRANSFERASE 1"/>
    <property type="match status" value="1"/>
</dbReference>
<organism evidence="6 7">
    <name type="scientific">Penicillium angulare</name>
    <dbReference type="NCBI Taxonomy" id="116970"/>
    <lineage>
        <taxon>Eukaryota</taxon>
        <taxon>Fungi</taxon>
        <taxon>Dikarya</taxon>
        <taxon>Ascomycota</taxon>
        <taxon>Pezizomycotina</taxon>
        <taxon>Eurotiomycetes</taxon>
        <taxon>Eurotiomycetidae</taxon>
        <taxon>Eurotiales</taxon>
        <taxon>Aspergillaceae</taxon>
        <taxon>Penicillium</taxon>
    </lineage>
</organism>
<evidence type="ECO:0000256" key="2">
    <source>
        <dbReference type="ARBA" id="ARBA00022603"/>
    </source>
</evidence>
<protein>
    <recommendedName>
        <fullName evidence="1">DNA (cytosine-5-)-methyltransferase</fullName>
        <ecNumber evidence="1">2.1.1.37</ecNumber>
    </recommendedName>
</protein>
<reference evidence="6" key="2">
    <citation type="journal article" date="2023" name="IMA Fungus">
        <title>Comparative genomic study of the Penicillium genus elucidates a diverse pangenome and 15 lateral gene transfer events.</title>
        <authorList>
            <person name="Petersen C."/>
            <person name="Sorensen T."/>
            <person name="Nielsen M.R."/>
            <person name="Sondergaard T.E."/>
            <person name="Sorensen J.L."/>
            <person name="Fitzpatrick D.A."/>
            <person name="Frisvad J.C."/>
            <person name="Nielsen K.L."/>
        </authorList>
    </citation>
    <scope>NUCLEOTIDE SEQUENCE</scope>
    <source>
        <strain evidence="6">IBT 30069</strain>
    </source>
</reference>
<dbReference type="GO" id="GO:0005634">
    <property type="term" value="C:nucleus"/>
    <property type="evidence" value="ECO:0007669"/>
    <property type="project" value="TreeGrafter"/>
</dbReference>
<evidence type="ECO:0000313" key="6">
    <source>
        <dbReference type="EMBL" id="KAJ5100545.1"/>
    </source>
</evidence>
<evidence type="ECO:0000313" key="7">
    <source>
        <dbReference type="Proteomes" id="UP001149165"/>
    </source>
</evidence>
<dbReference type="OrthoDB" id="414133at2759"/>
<dbReference type="AlphaFoldDB" id="A0A9W9KBT4"/>
<keyword evidence="4 5" id="KW-0949">S-adenosyl-L-methionine</keyword>
<dbReference type="PRINTS" id="PR00105">
    <property type="entry name" value="C5METTRFRASE"/>
</dbReference>
<dbReference type="GO" id="GO:0032259">
    <property type="term" value="P:methylation"/>
    <property type="evidence" value="ECO:0007669"/>
    <property type="project" value="UniProtKB-KW"/>
</dbReference>
<dbReference type="Pfam" id="PF00145">
    <property type="entry name" value="DNA_methylase"/>
    <property type="match status" value="2"/>
</dbReference>
<dbReference type="InterPro" id="IPR001525">
    <property type="entry name" value="C5_MeTfrase"/>
</dbReference>
<dbReference type="PANTHER" id="PTHR10629">
    <property type="entry name" value="CYTOSINE-SPECIFIC METHYLTRANSFERASE"/>
    <property type="match status" value="1"/>
</dbReference>
<gene>
    <name evidence="6" type="ORF">N7456_006597</name>
</gene>
<dbReference type="SUPFAM" id="SSF53335">
    <property type="entry name" value="S-adenosyl-L-methionine-dependent methyltransferases"/>
    <property type="match status" value="1"/>
</dbReference>
<dbReference type="EC" id="2.1.1.37" evidence="1"/>
<keyword evidence="2 5" id="KW-0489">Methyltransferase</keyword>
<evidence type="ECO:0000256" key="5">
    <source>
        <dbReference type="PROSITE-ProRule" id="PRU01016"/>
    </source>
</evidence>
<evidence type="ECO:0000256" key="3">
    <source>
        <dbReference type="ARBA" id="ARBA00022679"/>
    </source>
</evidence>
<dbReference type="InterPro" id="IPR029063">
    <property type="entry name" value="SAM-dependent_MTases_sf"/>
</dbReference>
<evidence type="ECO:0000256" key="4">
    <source>
        <dbReference type="ARBA" id="ARBA00022691"/>
    </source>
</evidence>
<proteinExistence type="inferred from homology"/>
<dbReference type="Gene3D" id="3.40.50.150">
    <property type="entry name" value="Vaccinia Virus protein VP39"/>
    <property type="match status" value="1"/>
</dbReference>
<dbReference type="Proteomes" id="UP001149165">
    <property type="component" value="Unassembled WGS sequence"/>
</dbReference>
<sequence>MAQRVSALNSKGDLHARGIAKVIKRPLPRSSPSWVRKLQLIDLTDDDMEIRDSIEQGPSYDLLPWPGTNLDLTTVDLTTPLCSAFRRSEDSLSSSSTETLPNANEFEIIDLTNDVSEEISDDELTDLSVEDLTERFATIQPCGTYEEHRQFPPSLTDNWHEAQSDVEVDQNDLEYLPGQSVELINGDFLYIERVSQFYYGRYLKSAKNVDDHIGIPDVHGELIWMAHERDRVSIDEIKGLCPVRFSNDRRAHWTDRADYICRLKLTISARRIIHNPRSRQTIPESNREYAIEYLTFEEVRDACCRARTGKELRETWRGHGETIPFGAKESSAQFIPLSIDLDSPATEILDLDEIRNRKYTFGDAYCGAGGASCGAQQAGLEMTWAVDKDFSAISTYRANFPHSLAEHSEFNDFMTNRAEDVRVDVCHTSPPCQPFSPAHTVNNQERDEMNSACIFTSHDLISKARPRILTMEETFGLKGRHKIILHRILMDFVEIGYSVRWAVVDCVNYGVPQMRRRLIIIAAGPGEKLPNLPKPTHGPPESFLRPFETIGSAIDDIPDDAMDHDTAAFLERSRNAFREEYSSDRPAHTLTCSGGAANYHPSGKRAFTIRESACIQTFPMNFEFCGSGKRKQIGNAVPPRFAKAVYREVCQSLRETDEKELTE</sequence>
<accession>A0A9W9KBT4</accession>
<comment type="similarity">
    <text evidence="5">Belongs to the class I-like SAM-binding methyltransferase superfamily. C5-methyltransferase family.</text>
</comment>
<comment type="caution">
    <text evidence="6">The sequence shown here is derived from an EMBL/GenBank/DDBJ whole genome shotgun (WGS) entry which is preliminary data.</text>
</comment>
<keyword evidence="3 5" id="KW-0808">Transferase</keyword>
<name>A0A9W9KBT4_9EURO</name>
<dbReference type="EMBL" id="JAPQKH010000004">
    <property type="protein sequence ID" value="KAJ5100545.1"/>
    <property type="molecule type" value="Genomic_DNA"/>
</dbReference>
<dbReference type="GO" id="GO:0003886">
    <property type="term" value="F:DNA (cytosine-5-)-methyltransferase activity"/>
    <property type="evidence" value="ECO:0007669"/>
    <property type="project" value="UniProtKB-EC"/>
</dbReference>
<dbReference type="Gene3D" id="3.90.120.10">
    <property type="entry name" value="DNA Methylase, subunit A, domain 2"/>
    <property type="match status" value="1"/>
</dbReference>
<dbReference type="PROSITE" id="PS51679">
    <property type="entry name" value="SAM_MT_C5"/>
    <property type="match status" value="1"/>
</dbReference>
<evidence type="ECO:0000256" key="1">
    <source>
        <dbReference type="ARBA" id="ARBA00011975"/>
    </source>
</evidence>
<dbReference type="InterPro" id="IPR050390">
    <property type="entry name" value="C5-Methyltransferase"/>
</dbReference>
<keyword evidence="7" id="KW-1185">Reference proteome</keyword>
<dbReference type="GO" id="GO:0003677">
    <property type="term" value="F:DNA binding"/>
    <property type="evidence" value="ECO:0007669"/>
    <property type="project" value="TreeGrafter"/>
</dbReference>
<reference evidence="6" key="1">
    <citation type="submission" date="2022-11" db="EMBL/GenBank/DDBJ databases">
        <authorList>
            <person name="Petersen C."/>
        </authorList>
    </citation>
    <scope>NUCLEOTIDE SEQUENCE</scope>
    <source>
        <strain evidence="6">IBT 30069</strain>
    </source>
</reference>
<feature type="active site" evidence="5">
    <location>
        <position position="432"/>
    </location>
</feature>
<dbReference type="GO" id="GO:0044027">
    <property type="term" value="P:negative regulation of gene expression via chromosomal CpG island methylation"/>
    <property type="evidence" value="ECO:0007669"/>
    <property type="project" value="TreeGrafter"/>
</dbReference>